<dbReference type="SUPFAM" id="SSF54534">
    <property type="entry name" value="FKBP-like"/>
    <property type="match status" value="1"/>
</dbReference>
<evidence type="ECO:0000313" key="6">
    <source>
        <dbReference type="EMBL" id="RVT98213.1"/>
    </source>
</evidence>
<dbReference type="InterPro" id="IPR046357">
    <property type="entry name" value="PPIase_dom_sf"/>
</dbReference>
<protein>
    <recommendedName>
        <fullName evidence="4">Peptidyl-prolyl cis-trans isomerase</fullName>
        <ecNumber evidence="4">5.2.1.8</ecNumber>
    </recommendedName>
</protein>
<dbReference type="InterPro" id="IPR001179">
    <property type="entry name" value="PPIase_FKBP_dom"/>
</dbReference>
<dbReference type="RefSeq" id="WP_127707431.1">
    <property type="nucleotide sequence ID" value="NZ_SACK01000009.1"/>
</dbReference>
<reference evidence="6 7" key="1">
    <citation type="submission" date="2019-01" db="EMBL/GenBank/DDBJ databases">
        <authorList>
            <person name="Chen W.-M."/>
        </authorList>
    </citation>
    <scope>NUCLEOTIDE SEQUENCE [LARGE SCALE GENOMIC DNA]</scope>
    <source>
        <strain evidence="6 7">YBJ-36</strain>
    </source>
</reference>
<feature type="domain" description="PPIase FKBP-type" evidence="5">
    <location>
        <begin position="71"/>
        <end position="152"/>
    </location>
</feature>
<comment type="caution">
    <text evidence="6">The sequence shown here is derived from an EMBL/GenBank/DDBJ whole genome shotgun (WGS) entry which is preliminary data.</text>
</comment>
<dbReference type="EC" id="5.2.1.8" evidence="4"/>
<dbReference type="GO" id="GO:0003755">
    <property type="term" value="F:peptidyl-prolyl cis-trans isomerase activity"/>
    <property type="evidence" value="ECO:0007669"/>
    <property type="project" value="UniProtKB-UniRule"/>
</dbReference>
<comment type="catalytic activity">
    <reaction evidence="1 3 4">
        <text>[protein]-peptidylproline (omega=180) = [protein]-peptidylproline (omega=0)</text>
        <dbReference type="Rhea" id="RHEA:16237"/>
        <dbReference type="Rhea" id="RHEA-COMP:10747"/>
        <dbReference type="Rhea" id="RHEA-COMP:10748"/>
        <dbReference type="ChEBI" id="CHEBI:83833"/>
        <dbReference type="ChEBI" id="CHEBI:83834"/>
        <dbReference type="EC" id="5.2.1.8"/>
    </reaction>
</comment>
<dbReference type="PROSITE" id="PS51257">
    <property type="entry name" value="PROKAR_LIPOPROTEIN"/>
    <property type="match status" value="1"/>
</dbReference>
<evidence type="ECO:0000313" key="7">
    <source>
        <dbReference type="Proteomes" id="UP000282759"/>
    </source>
</evidence>
<evidence type="ECO:0000259" key="5">
    <source>
        <dbReference type="PROSITE" id="PS50059"/>
    </source>
</evidence>
<dbReference type="AlphaFoldDB" id="A0A437MKR8"/>
<accession>A0A437MKR8</accession>
<organism evidence="6 7">
    <name type="scientific">Mucilaginibacter limnophilus</name>
    <dbReference type="NCBI Taxonomy" id="1932778"/>
    <lineage>
        <taxon>Bacteria</taxon>
        <taxon>Pseudomonadati</taxon>
        <taxon>Bacteroidota</taxon>
        <taxon>Sphingobacteriia</taxon>
        <taxon>Sphingobacteriales</taxon>
        <taxon>Sphingobacteriaceae</taxon>
        <taxon>Mucilaginibacter</taxon>
    </lineage>
</organism>
<keyword evidence="3 4" id="KW-0413">Isomerase</keyword>
<proteinExistence type="inferred from homology"/>
<evidence type="ECO:0000256" key="2">
    <source>
        <dbReference type="ARBA" id="ARBA00023110"/>
    </source>
</evidence>
<name>A0A437MKR8_9SPHI</name>
<dbReference type="Gene3D" id="3.10.50.40">
    <property type="match status" value="1"/>
</dbReference>
<sequence length="152" mass="16385">MKRHLILIALIAVAVTACKKDKFNAAEQAKTDEADIKYYIGINKIPAVKDDESPLYYQIINSGSDSHPTETAKVTLAFEISLLDGTQINKGTTSAQPLSGLIEGLRRGIPKIGAGGQIILFIPSALAYGPQGYANIPPNKVLIYKLNLVSFN</sequence>
<dbReference type="EMBL" id="SACK01000009">
    <property type="protein sequence ID" value="RVT98213.1"/>
    <property type="molecule type" value="Genomic_DNA"/>
</dbReference>
<dbReference type="PROSITE" id="PS50059">
    <property type="entry name" value="FKBP_PPIASE"/>
    <property type="match status" value="1"/>
</dbReference>
<dbReference type="Proteomes" id="UP000282759">
    <property type="component" value="Unassembled WGS sequence"/>
</dbReference>
<evidence type="ECO:0000256" key="1">
    <source>
        <dbReference type="ARBA" id="ARBA00000971"/>
    </source>
</evidence>
<evidence type="ECO:0000256" key="4">
    <source>
        <dbReference type="RuleBase" id="RU003915"/>
    </source>
</evidence>
<evidence type="ECO:0000256" key="3">
    <source>
        <dbReference type="PROSITE-ProRule" id="PRU00277"/>
    </source>
</evidence>
<dbReference type="Pfam" id="PF00254">
    <property type="entry name" value="FKBP_C"/>
    <property type="match status" value="1"/>
</dbReference>
<keyword evidence="2 3" id="KW-0697">Rotamase</keyword>
<keyword evidence="7" id="KW-1185">Reference proteome</keyword>
<gene>
    <name evidence="6" type="ORF">EOD41_17735</name>
</gene>
<comment type="similarity">
    <text evidence="4">Belongs to the FKBP-type PPIase family.</text>
</comment>
<dbReference type="OrthoDB" id="669809at2"/>